<evidence type="ECO:0000313" key="1">
    <source>
        <dbReference type="EMBL" id="GME23398.1"/>
    </source>
</evidence>
<keyword evidence="2" id="KW-1185">Reference proteome</keyword>
<protein>
    <submittedName>
        <fullName evidence="1">Mg2+ transporter protein CorA-like/Zinc transport protein</fullName>
    </submittedName>
</protein>
<comment type="caution">
    <text evidence="1">The sequence shown here is derived from an EMBL/GenBank/DDBJ whole genome shotgun (WGS) entry which is preliminary data.</text>
</comment>
<dbReference type="Proteomes" id="UP001165186">
    <property type="component" value="Unassembled WGS sequence"/>
</dbReference>
<organism evidence="1 2">
    <name type="scientific">Neofusicoccum parvum</name>
    <dbReference type="NCBI Taxonomy" id="310453"/>
    <lineage>
        <taxon>Eukaryota</taxon>
        <taxon>Fungi</taxon>
        <taxon>Dikarya</taxon>
        <taxon>Ascomycota</taxon>
        <taxon>Pezizomycotina</taxon>
        <taxon>Dothideomycetes</taxon>
        <taxon>Dothideomycetes incertae sedis</taxon>
        <taxon>Botryosphaeriales</taxon>
        <taxon>Botryosphaeriaceae</taxon>
        <taxon>Neofusicoccum</taxon>
    </lineage>
</organism>
<reference evidence="1" key="1">
    <citation type="submission" date="2024-09" db="EMBL/GenBank/DDBJ databases">
        <title>Draft Genome Sequences of Neofusicoccum parvum.</title>
        <authorList>
            <person name="Ashida A."/>
            <person name="Camagna M."/>
            <person name="Tanaka A."/>
            <person name="Takemoto D."/>
        </authorList>
    </citation>
    <scope>NUCLEOTIDE SEQUENCE</scope>
    <source>
        <strain evidence="1">PPO83</strain>
    </source>
</reference>
<proteinExistence type="predicted"/>
<accession>A0ACB5RSA5</accession>
<name>A0ACB5RSA5_9PEZI</name>
<dbReference type="EMBL" id="BSXG01000007">
    <property type="protein sequence ID" value="GME23398.1"/>
    <property type="molecule type" value="Genomic_DNA"/>
</dbReference>
<evidence type="ECO:0000313" key="2">
    <source>
        <dbReference type="Proteomes" id="UP001165186"/>
    </source>
</evidence>
<gene>
    <name evidence="1" type="primary">g6193</name>
    <name evidence="1" type="ORF">NpPPO83_00006193</name>
</gene>
<sequence length="384" mass="42088">MGLENKPFFLPVIWMEYGIGSLFVILRFFVRLRTVGFRGLQGDDFFAFLSEVLFTVNMIVMHCAYLWGTNAEFTEDELRQMTSEELRTISRGSKITSIGWYTYPMMIWSMKFVMVFFYKRLTKGLCAERLIKWLAALCVLTYIGVFLTVTVSCLPYHRNWQAYPNPGPACAGHLQNIVTTSVCNIVTDIALLCIPIPLLWKLRVPLRQKLTTAIFLCSGAFVIAAASVRLALTYSANPSTVTMNLWGTLETASATVAVNTTMLRPLFTRRFWGRGDAGAAPRRVWPSGPGRGRGGAKVLESGGTTTAAATTGGSATLWESEKGTFAGTTVVETEVGREEDGAPLPMVGVEADDEIFGASGSRDRGPRDGLRGPRAGERGGGKMV</sequence>